<keyword evidence="2" id="KW-0808">Transferase</keyword>
<dbReference type="AlphaFoldDB" id="A0A0J9BRA8"/>
<dbReference type="Pfam" id="PF02782">
    <property type="entry name" value="FGGY_C"/>
    <property type="match status" value="1"/>
</dbReference>
<keyword evidence="5" id="KW-0067">ATP-binding</keyword>
<dbReference type="GO" id="GO:0008993">
    <property type="term" value="F:rhamnulokinase activity"/>
    <property type="evidence" value="ECO:0007669"/>
    <property type="project" value="InterPro"/>
</dbReference>
<evidence type="ECO:0000256" key="1">
    <source>
        <dbReference type="ARBA" id="ARBA00009156"/>
    </source>
</evidence>
<evidence type="ECO:0000313" key="11">
    <source>
        <dbReference type="Proteomes" id="UP000037392"/>
    </source>
</evidence>
<feature type="domain" description="Carbohydrate kinase FGGY N-terminal" evidence="8">
    <location>
        <begin position="4"/>
        <end position="244"/>
    </location>
</feature>
<gene>
    <name evidence="10" type="ORF">HMPREF9470_04721</name>
</gene>
<protein>
    <submittedName>
        <fullName evidence="10">Rhamnulokinase</fullName>
    </submittedName>
</protein>
<dbReference type="CDD" id="cd07771">
    <property type="entry name" value="ASKHA_NBD_FGGY_RhaB-like"/>
    <property type="match status" value="1"/>
</dbReference>
<evidence type="ECO:0000256" key="4">
    <source>
        <dbReference type="ARBA" id="ARBA00022777"/>
    </source>
</evidence>
<dbReference type="Gene3D" id="3.30.420.40">
    <property type="match status" value="2"/>
</dbReference>
<evidence type="ECO:0000256" key="7">
    <source>
        <dbReference type="ARBA" id="ARBA00023308"/>
    </source>
</evidence>
<comment type="similarity">
    <text evidence="1">Belongs to the FGGY kinase family.</text>
</comment>
<dbReference type="PANTHER" id="PTHR10196">
    <property type="entry name" value="SUGAR KINASE"/>
    <property type="match status" value="1"/>
</dbReference>
<accession>A0A0J9BRA8</accession>
<dbReference type="GeneID" id="93164335"/>
<dbReference type="SUPFAM" id="SSF53067">
    <property type="entry name" value="Actin-like ATPase domain"/>
    <property type="match status" value="2"/>
</dbReference>
<proteinExistence type="inferred from homology"/>
<name>A0A0J9BRA8_9FIRM</name>
<evidence type="ECO:0000259" key="9">
    <source>
        <dbReference type="Pfam" id="PF02782"/>
    </source>
</evidence>
<dbReference type="InterPro" id="IPR018484">
    <property type="entry name" value="FGGY_N"/>
</dbReference>
<dbReference type="Proteomes" id="UP000037392">
    <property type="component" value="Unassembled WGS sequence"/>
</dbReference>
<dbReference type="GO" id="GO:0005524">
    <property type="term" value="F:ATP binding"/>
    <property type="evidence" value="ECO:0007669"/>
    <property type="project" value="UniProtKB-KW"/>
</dbReference>
<keyword evidence="6" id="KW-1015">Disulfide bond</keyword>
<evidence type="ECO:0000313" key="10">
    <source>
        <dbReference type="EMBL" id="KMW14691.1"/>
    </source>
</evidence>
<dbReference type="PATRIC" id="fig|742734.4.peg.5057"/>
<dbReference type="Pfam" id="PF00370">
    <property type="entry name" value="FGGY_N"/>
    <property type="match status" value="1"/>
</dbReference>
<dbReference type="GO" id="GO:0019301">
    <property type="term" value="P:rhamnose catabolic process"/>
    <property type="evidence" value="ECO:0007669"/>
    <property type="project" value="InterPro"/>
</dbReference>
<evidence type="ECO:0000256" key="3">
    <source>
        <dbReference type="ARBA" id="ARBA00022741"/>
    </source>
</evidence>
<reference evidence="10 11" key="1">
    <citation type="submission" date="2011-04" db="EMBL/GenBank/DDBJ databases">
        <title>The Genome Sequence of Clostridium citroniae WAL-19142.</title>
        <authorList>
            <consortium name="The Broad Institute Genome Sequencing Platform"/>
            <person name="Earl A."/>
            <person name="Ward D."/>
            <person name="Feldgarden M."/>
            <person name="Gevers D."/>
            <person name="Warren Y.A."/>
            <person name="Tyrrell K.L."/>
            <person name="Citron D.M."/>
            <person name="Goldstein E.J."/>
            <person name="Daigneault M."/>
            <person name="Allen-Vercoe E."/>
            <person name="Young S.K."/>
            <person name="Zeng Q."/>
            <person name="Gargeya S."/>
            <person name="Fitzgerald M."/>
            <person name="Haas B."/>
            <person name="Abouelleil A."/>
            <person name="Alvarado L."/>
            <person name="Arachchi H.M."/>
            <person name="Berlin A."/>
            <person name="Brown A."/>
            <person name="Chapman S.B."/>
            <person name="Chen Z."/>
            <person name="Dunbar C."/>
            <person name="Freedman E."/>
            <person name="Gearin G."/>
            <person name="Gellesch M."/>
            <person name="Goldberg J."/>
            <person name="Griggs A."/>
            <person name="Gujja S."/>
            <person name="Heilman E.R."/>
            <person name="Heiman D."/>
            <person name="Howarth C."/>
            <person name="Larson L."/>
            <person name="Lui A."/>
            <person name="MacDonald P.J."/>
            <person name="Mehta T."/>
            <person name="Montmayeur A."/>
            <person name="Murphy C."/>
            <person name="Neiman D."/>
            <person name="Pearson M."/>
            <person name="Priest M."/>
            <person name="Roberts A."/>
            <person name="Saif S."/>
            <person name="Shea T."/>
            <person name="Shenoy N."/>
            <person name="Sisk P."/>
            <person name="Stolte C."/>
            <person name="Sykes S."/>
            <person name="White J."/>
            <person name="Yandava C."/>
            <person name="Wortman J."/>
            <person name="Nusbaum C."/>
            <person name="Birren B."/>
        </authorList>
    </citation>
    <scope>NUCLEOTIDE SEQUENCE [LARGE SCALE GENOMIC DNA]</scope>
    <source>
        <strain evidence="10 11">WAL-19142</strain>
    </source>
</reference>
<keyword evidence="3" id="KW-0547">Nucleotide-binding</keyword>
<dbReference type="GO" id="GO:0005829">
    <property type="term" value="C:cytosol"/>
    <property type="evidence" value="ECO:0007669"/>
    <property type="project" value="TreeGrafter"/>
</dbReference>
<dbReference type="InterPro" id="IPR043129">
    <property type="entry name" value="ATPase_NBD"/>
</dbReference>
<dbReference type="GO" id="GO:0006071">
    <property type="term" value="P:glycerol metabolic process"/>
    <property type="evidence" value="ECO:0007669"/>
    <property type="project" value="TreeGrafter"/>
</dbReference>
<evidence type="ECO:0000259" key="8">
    <source>
        <dbReference type="Pfam" id="PF00370"/>
    </source>
</evidence>
<dbReference type="EMBL" id="ADLK01000036">
    <property type="protein sequence ID" value="KMW14691.1"/>
    <property type="molecule type" value="Genomic_DNA"/>
</dbReference>
<evidence type="ECO:0000256" key="2">
    <source>
        <dbReference type="ARBA" id="ARBA00022679"/>
    </source>
</evidence>
<evidence type="ECO:0000256" key="6">
    <source>
        <dbReference type="ARBA" id="ARBA00023157"/>
    </source>
</evidence>
<dbReference type="OrthoDB" id="9761504at2"/>
<comment type="caution">
    <text evidence="10">The sequence shown here is derived from an EMBL/GenBank/DDBJ whole genome shotgun (WGS) entry which is preliminary data.</text>
</comment>
<dbReference type="PANTHER" id="PTHR10196:SF93">
    <property type="entry name" value="L-RHAMNULOKINASE"/>
    <property type="match status" value="1"/>
</dbReference>
<keyword evidence="7" id="KW-0684">Rhamnose metabolism</keyword>
<organism evidence="10 11">
    <name type="scientific">[Clostridium] citroniae WAL-19142</name>
    <dbReference type="NCBI Taxonomy" id="742734"/>
    <lineage>
        <taxon>Bacteria</taxon>
        <taxon>Bacillati</taxon>
        <taxon>Bacillota</taxon>
        <taxon>Clostridia</taxon>
        <taxon>Lachnospirales</taxon>
        <taxon>Lachnospiraceae</taxon>
        <taxon>Enterocloster</taxon>
    </lineage>
</organism>
<keyword evidence="4 10" id="KW-0418">Kinase</keyword>
<feature type="domain" description="Carbohydrate kinase FGGY C-terminal" evidence="9">
    <location>
        <begin position="254"/>
        <end position="443"/>
    </location>
</feature>
<dbReference type="InterPro" id="IPR013449">
    <property type="entry name" value="Rhamnulokinase"/>
</dbReference>
<sequence length="473" mass="52930">MCNYYLAVDIGASSGRHIIGWVQDHVMKVREIYRFSNGMESVNGRLCWNTDRLFEEITAGMRECKKQGIIPRTMGIDTWAVDYVLLDKQGRRLGESVGYRDGRTKGMDTRVYGIISPEDLYARTGIQRQTFNTIYQLMADRCQQGKRLEQADGLLMIPDYFHYLLTGKKRQEYTNATTTQLVDARTGTWDEELIGMLGYPKHLFGALSMPGTVVGSLRGEIRRQVGFDCKVVLPATHDTASAVMAVPSNQEHVLYISSGTWSLMGTERPYADCGPESRGANFTNEGGYEHRYRYLKNIMGLWMIQSVKKEWEAEGERYSFGEICERASRERIASIVDCNDSCFLAPDSMCRAVADFCNAGGQQVPRTRWEMAAVIYNSLAACYGACVKELEQLTGISYDRIHIVGGGANADYLNRLTANATGRTVYAGPAEATAIGNLAAQMIKGGEYASLADARESIFRSFEIKTYHSKNNH</sequence>
<dbReference type="InterPro" id="IPR018485">
    <property type="entry name" value="FGGY_C"/>
</dbReference>
<dbReference type="RefSeq" id="WP_048930855.1">
    <property type="nucleotide sequence ID" value="NZ_KQ235883.1"/>
</dbReference>
<dbReference type="GO" id="GO:0004370">
    <property type="term" value="F:glycerol kinase activity"/>
    <property type="evidence" value="ECO:0007669"/>
    <property type="project" value="TreeGrafter"/>
</dbReference>
<evidence type="ECO:0000256" key="5">
    <source>
        <dbReference type="ARBA" id="ARBA00022840"/>
    </source>
</evidence>